<organism evidence="2 3">
    <name type="scientific">Microlunatus parietis</name>
    <dbReference type="NCBI Taxonomy" id="682979"/>
    <lineage>
        <taxon>Bacteria</taxon>
        <taxon>Bacillati</taxon>
        <taxon>Actinomycetota</taxon>
        <taxon>Actinomycetes</taxon>
        <taxon>Propionibacteriales</taxon>
        <taxon>Propionibacteriaceae</taxon>
        <taxon>Microlunatus</taxon>
    </lineage>
</organism>
<dbReference type="FunFam" id="3.40.50.720:FF:000084">
    <property type="entry name" value="Short-chain dehydrogenase reductase"/>
    <property type="match status" value="1"/>
</dbReference>
<keyword evidence="3" id="KW-1185">Reference proteome</keyword>
<comment type="caution">
    <text evidence="2">The sequence shown here is derived from an EMBL/GenBank/DDBJ whole genome shotgun (WGS) entry which is preliminary data.</text>
</comment>
<dbReference type="GO" id="GO:0016491">
    <property type="term" value="F:oxidoreductase activity"/>
    <property type="evidence" value="ECO:0007669"/>
    <property type="project" value="UniProtKB-KW"/>
</dbReference>
<dbReference type="Pfam" id="PF13561">
    <property type="entry name" value="adh_short_C2"/>
    <property type="match status" value="1"/>
</dbReference>
<name>A0A7Y9IBA4_9ACTN</name>
<evidence type="ECO:0000313" key="2">
    <source>
        <dbReference type="EMBL" id="NYE73478.1"/>
    </source>
</evidence>
<evidence type="ECO:0000256" key="1">
    <source>
        <dbReference type="ARBA" id="ARBA00023002"/>
    </source>
</evidence>
<protein>
    <submittedName>
        <fullName evidence="2">NAD(P)-dependent dehydrogenase (Short-subunit alcohol dehydrogenase family)</fullName>
    </submittedName>
</protein>
<dbReference type="InterPro" id="IPR036291">
    <property type="entry name" value="NAD(P)-bd_dom_sf"/>
</dbReference>
<reference evidence="2 3" key="1">
    <citation type="submission" date="2020-07" db="EMBL/GenBank/DDBJ databases">
        <title>Sequencing the genomes of 1000 actinobacteria strains.</title>
        <authorList>
            <person name="Klenk H.-P."/>
        </authorList>
    </citation>
    <scope>NUCLEOTIDE SEQUENCE [LARGE SCALE GENOMIC DNA]</scope>
    <source>
        <strain evidence="2 3">DSM 22083</strain>
    </source>
</reference>
<keyword evidence="1" id="KW-0560">Oxidoreductase</keyword>
<gene>
    <name evidence="2" type="ORF">BKA15_004807</name>
</gene>
<dbReference type="InterPro" id="IPR002347">
    <property type="entry name" value="SDR_fam"/>
</dbReference>
<dbReference type="PRINTS" id="PR00080">
    <property type="entry name" value="SDRFAMILY"/>
</dbReference>
<dbReference type="Gene3D" id="3.40.50.720">
    <property type="entry name" value="NAD(P)-binding Rossmann-like Domain"/>
    <property type="match status" value="1"/>
</dbReference>
<dbReference type="PANTHER" id="PTHR43975">
    <property type="entry name" value="ZGC:101858"/>
    <property type="match status" value="1"/>
</dbReference>
<dbReference type="RefSeq" id="WP_179754999.1">
    <property type="nucleotide sequence ID" value="NZ_JACCBU010000001.1"/>
</dbReference>
<dbReference type="Proteomes" id="UP000569914">
    <property type="component" value="Unassembled WGS sequence"/>
</dbReference>
<accession>A0A7Y9IBA4</accession>
<dbReference type="CDD" id="cd05233">
    <property type="entry name" value="SDR_c"/>
    <property type="match status" value="1"/>
</dbReference>
<dbReference type="PANTHER" id="PTHR43975:SF2">
    <property type="entry name" value="EG:BACR7A4.14 PROTEIN-RELATED"/>
    <property type="match status" value="1"/>
</dbReference>
<dbReference type="SUPFAM" id="SSF51735">
    <property type="entry name" value="NAD(P)-binding Rossmann-fold domains"/>
    <property type="match status" value="1"/>
</dbReference>
<proteinExistence type="predicted"/>
<dbReference type="EMBL" id="JACCBU010000001">
    <property type="protein sequence ID" value="NYE73478.1"/>
    <property type="molecule type" value="Genomic_DNA"/>
</dbReference>
<evidence type="ECO:0000313" key="3">
    <source>
        <dbReference type="Proteomes" id="UP000569914"/>
    </source>
</evidence>
<sequence length="261" mass="27135">MSRQRFTGQIAVITGAAHGIGRATAEQLSTEGAELLLLDRLAAQVGELADRLVADGGAATGYPVDLLDEPAVADLARRLTAAYPAVHVLVHCAGVVHINGRQDSTFIEGGLAGWNELFGVNLKGAALLTHGLLPALINGRGAVVNVASEAAYRTRPNKWIYDATKAGMVSFNRSLAASLAPHGVRVNCVAPGGTITEMHLNDHADPEAARDELRAMRIPNLLGRFAEPAEIASAITFLASSEASFVTGTTLAVDGGGQASR</sequence>
<dbReference type="PRINTS" id="PR00081">
    <property type="entry name" value="GDHRDH"/>
</dbReference>
<dbReference type="AlphaFoldDB" id="A0A7Y9IBA4"/>